<dbReference type="NCBIfam" id="TIGR00004">
    <property type="entry name" value="Rid family detoxifying hydrolase"/>
    <property type="match status" value="1"/>
</dbReference>
<dbReference type="InterPro" id="IPR035959">
    <property type="entry name" value="RutC-like_sf"/>
</dbReference>
<protein>
    <submittedName>
        <fullName evidence="2">Uncharacterized protein</fullName>
    </submittedName>
</protein>
<name>A0A6A6CER5_ZASCE</name>
<evidence type="ECO:0000313" key="2">
    <source>
        <dbReference type="EMBL" id="KAF2164658.1"/>
    </source>
</evidence>
<dbReference type="InterPro" id="IPR006175">
    <property type="entry name" value="YjgF/YER057c/UK114"/>
</dbReference>
<dbReference type="FunFam" id="3.30.1330.40:FF:000001">
    <property type="entry name" value="L-PSP family endoribonuclease"/>
    <property type="match status" value="1"/>
</dbReference>
<dbReference type="CDD" id="cd00448">
    <property type="entry name" value="YjgF_YER057c_UK114_family"/>
    <property type="match status" value="1"/>
</dbReference>
<dbReference type="PANTHER" id="PTHR11803">
    <property type="entry name" value="2-IMINOBUTANOATE/2-IMINOPROPANOATE DEAMINASE RIDA"/>
    <property type="match status" value="1"/>
</dbReference>
<dbReference type="PANTHER" id="PTHR11803:SF22">
    <property type="entry name" value="ENDORIBONUCLEASE FAMILY PROTEIN BRT1, PUTATIVE (AFU_ORTHOLOGUE AFUA_5G03780)-RELATED"/>
    <property type="match status" value="1"/>
</dbReference>
<evidence type="ECO:0000313" key="3">
    <source>
        <dbReference type="Proteomes" id="UP000799537"/>
    </source>
</evidence>
<sequence>MAPKQVVLTDKAPKPLEGILSQAIVANGVVYCSGQVAVDPATGKLVEGTVGDRTHRIIQNLTSVLEGAGTSIENVVKVSVFIADMKDFGAMNEVYAQYWGENKPSRTCVAVKQLPLGTDVEIECVAVLP</sequence>
<reference evidence="2" key="1">
    <citation type="journal article" date="2020" name="Stud. Mycol.">
        <title>101 Dothideomycetes genomes: a test case for predicting lifestyles and emergence of pathogens.</title>
        <authorList>
            <person name="Haridas S."/>
            <person name="Albert R."/>
            <person name="Binder M."/>
            <person name="Bloem J."/>
            <person name="Labutti K."/>
            <person name="Salamov A."/>
            <person name="Andreopoulos B."/>
            <person name="Baker S."/>
            <person name="Barry K."/>
            <person name="Bills G."/>
            <person name="Bluhm B."/>
            <person name="Cannon C."/>
            <person name="Castanera R."/>
            <person name="Culley D."/>
            <person name="Daum C."/>
            <person name="Ezra D."/>
            <person name="Gonzalez J."/>
            <person name="Henrissat B."/>
            <person name="Kuo A."/>
            <person name="Liang C."/>
            <person name="Lipzen A."/>
            <person name="Lutzoni F."/>
            <person name="Magnuson J."/>
            <person name="Mondo S."/>
            <person name="Nolan M."/>
            <person name="Ohm R."/>
            <person name="Pangilinan J."/>
            <person name="Park H.-J."/>
            <person name="Ramirez L."/>
            <person name="Alfaro M."/>
            <person name="Sun H."/>
            <person name="Tritt A."/>
            <person name="Yoshinaga Y."/>
            <person name="Zwiers L.-H."/>
            <person name="Turgeon B."/>
            <person name="Goodwin S."/>
            <person name="Spatafora J."/>
            <person name="Crous P."/>
            <person name="Grigoriev I."/>
        </authorList>
    </citation>
    <scope>NUCLEOTIDE SEQUENCE</scope>
    <source>
        <strain evidence="2">ATCC 36951</strain>
    </source>
</reference>
<gene>
    <name evidence="2" type="ORF">M409DRAFT_37036</name>
</gene>
<dbReference type="GO" id="GO:0019239">
    <property type="term" value="F:deaminase activity"/>
    <property type="evidence" value="ECO:0007669"/>
    <property type="project" value="TreeGrafter"/>
</dbReference>
<dbReference type="Proteomes" id="UP000799537">
    <property type="component" value="Unassembled WGS sequence"/>
</dbReference>
<dbReference type="GO" id="GO:0005739">
    <property type="term" value="C:mitochondrion"/>
    <property type="evidence" value="ECO:0007669"/>
    <property type="project" value="TreeGrafter"/>
</dbReference>
<dbReference type="Gene3D" id="3.30.1330.40">
    <property type="entry name" value="RutC-like"/>
    <property type="match status" value="1"/>
</dbReference>
<dbReference type="AlphaFoldDB" id="A0A6A6CER5"/>
<dbReference type="GO" id="GO:0005829">
    <property type="term" value="C:cytosol"/>
    <property type="evidence" value="ECO:0007669"/>
    <property type="project" value="TreeGrafter"/>
</dbReference>
<organism evidence="2 3">
    <name type="scientific">Zasmidium cellare ATCC 36951</name>
    <dbReference type="NCBI Taxonomy" id="1080233"/>
    <lineage>
        <taxon>Eukaryota</taxon>
        <taxon>Fungi</taxon>
        <taxon>Dikarya</taxon>
        <taxon>Ascomycota</taxon>
        <taxon>Pezizomycotina</taxon>
        <taxon>Dothideomycetes</taxon>
        <taxon>Dothideomycetidae</taxon>
        <taxon>Mycosphaerellales</taxon>
        <taxon>Mycosphaerellaceae</taxon>
        <taxon>Zasmidium</taxon>
    </lineage>
</organism>
<comment type="similarity">
    <text evidence="1">Belongs to the RutC family.</text>
</comment>
<dbReference type="Pfam" id="PF01042">
    <property type="entry name" value="Ribonuc_L-PSP"/>
    <property type="match status" value="1"/>
</dbReference>
<dbReference type="RefSeq" id="XP_033665547.1">
    <property type="nucleotide sequence ID" value="XM_033810660.1"/>
</dbReference>
<keyword evidence="3" id="KW-1185">Reference proteome</keyword>
<dbReference type="InterPro" id="IPR006056">
    <property type="entry name" value="RidA"/>
</dbReference>
<dbReference type="OrthoDB" id="309640at2759"/>
<evidence type="ECO:0000256" key="1">
    <source>
        <dbReference type="ARBA" id="ARBA00010552"/>
    </source>
</evidence>
<dbReference type="EMBL" id="ML993603">
    <property type="protein sequence ID" value="KAF2164658.1"/>
    <property type="molecule type" value="Genomic_DNA"/>
</dbReference>
<accession>A0A6A6CER5</accession>
<dbReference type="GeneID" id="54563932"/>
<dbReference type="SUPFAM" id="SSF55298">
    <property type="entry name" value="YjgF-like"/>
    <property type="match status" value="1"/>
</dbReference>
<proteinExistence type="inferred from homology"/>